<gene>
    <name evidence="1" type="ORF">BV22DRAFT_1000670</name>
</gene>
<comment type="caution">
    <text evidence="1">The sequence shown here is derived from an EMBL/GenBank/DDBJ whole genome shotgun (WGS) entry which is preliminary data.</text>
</comment>
<name>A0ACB8C0I4_9AGAM</name>
<sequence>MSAPTSSLCPSFDVSASNLPYTLRLPSYRSSHLVRFHPYSERQSKVISQDLLAIEDHHDIDFDGFYSEALYQFVVPEENEEVTSLRTVLQDMEGQHSPFRGRIGLVELVIDFTLAMRRQSVKQKAKVVEQTQSAAKPQL</sequence>
<evidence type="ECO:0000313" key="2">
    <source>
        <dbReference type="Proteomes" id="UP000790709"/>
    </source>
</evidence>
<evidence type="ECO:0000313" key="1">
    <source>
        <dbReference type="EMBL" id="KAH7930392.1"/>
    </source>
</evidence>
<proteinExistence type="predicted"/>
<protein>
    <submittedName>
        <fullName evidence="1">Uncharacterized protein</fullName>
    </submittedName>
</protein>
<keyword evidence="2" id="KW-1185">Reference proteome</keyword>
<dbReference type="EMBL" id="MU266332">
    <property type="protein sequence ID" value="KAH7930392.1"/>
    <property type="molecule type" value="Genomic_DNA"/>
</dbReference>
<dbReference type="Proteomes" id="UP000790709">
    <property type="component" value="Unassembled WGS sequence"/>
</dbReference>
<accession>A0ACB8C0I4</accession>
<organism evidence="1 2">
    <name type="scientific">Leucogyrophana mollusca</name>
    <dbReference type="NCBI Taxonomy" id="85980"/>
    <lineage>
        <taxon>Eukaryota</taxon>
        <taxon>Fungi</taxon>
        <taxon>Dikarya</taxon>
        <taxon>Basidiomycota</taxon>
        <taxon>Agaricomycotina</taxon>
        <taxon>Agaricomycetes</taxon>
        <taxon>Agaricomycetidae</taxon>
        <taxon>Boletales</taxon>
        <taxon>Boletales incertae sedis</taxon>
        <taxon>Leucogyrophana</taxon>
    </lineage>
</organism>
<reference evidence="1" key="1">
    <citation type="journal article" date="2021" name="New Phytol.">
        <title>Evolutionary innovations through gain and loss of genes in the ectomycorrhizal Boletales.</title>
        <authorList>
            <person name="Wu G."/>
            <person name="Miyauchi S."/>
            <person name="Morin E."/>
            <person name="Kuo A."/>
            <person name="Drula E."/>
            <person name="Varga T."/>
            <person name="Kohler A."/>
            <person name="Feng B."/>
            <person name="Cao Y."/>
            <person name="Lipzen A."/>
            <person name="Daum C."/>
            <person name="Hundley H."/>
            <person name="Pangilinan J."/>
            <person name="Johnson J."/>
            <person name="Barry K."/>
            <person name="LaButti K."/>
            <person name="Ng V."/>
            <person name="Ahrendt S."/>
            <person name="Min B."/>
            <person name="Choi I.G."/>
            <person name="Park H."/>
            <person name="Plett J.M."/>
            <person name="Magnuson J."/>
            <person name="Spatafora J.W."/>
            <person name="Nagy L.G."/>
            <person name="Henrissat B."/>
            <person name="Grigoriev I.V."/>
            <person name="Yang Z.L."/>
            <person name="Xu J."/>
            <person name="Martin F.M."/>
        </authorList>
    </citation>
    <scope>NUCLEOTIDE SEQUENCE</scope>
    <source>
        <strain evidence="1">KUC20120723A-06</strain>
    </source>
</reference>